<organism evidence="2 3">
    <name type="scientific">Dictyocaulus viviparus</name>
    <name type="common">Bovine lungworm</name>
    <dbReference type="NCBI Taxonomy" id="29172"/>
    <lineage>
        <taxon>Eukaryota</taxon>
        <taxon>Metazoa</taxon>
        <taxon>Ecdysozoa</taxon>
        <taxon>Nematoda</taxon>
        <taxon>Chromadorea</taxon>
        <taxon>Rhabditida</taxon>
        <taxon>Rhabditina</taxon>
        <taxon>Rhabditomorpha</taxon>
        <taxon>Strongyloidea</taxon>
        <taxon>Metastrongylidae</taxon>
        <taxon>Dictyocaulus</taxon>
    </lineage>
</organism>
<evidence type="ECO:0000313" key="2">
    <source>
        <dbReference type="EMBL" id="KJH42100.1"/>
    </source>
</evidence>
<dbReference type="SUPFAM" id="SSF55909">
    <property type="entry name" value="Pentein"/>
    <property type="match status" value="1"/>
</dbReference>
<dbReference type="Proteomes" id="UP000053766">
    <property type="component" value="Unassembled WGS sequence"/>
</dbReference>
<dbReference type="EMBL" id="KN716710">
    <property type="protein sequence ID" value="KJH42100.1"/>
    <property type="molecule type" value="Genomic_DNA"/>
</dbReference>
<reference evidence="2 3" key="1">
    <citation type="submission" date="2013-11" db="EMBL/GenBank/DDBJ databases">
        <title>Draft genome of the bovine lungworm Dictyocaulus viviparus.</title>
        <authorList>
            <person name="Mitreva M."/>
        </authorList>
    </citation>
    <scope>NUCLEOTIDE SEQUENCE [LARGE SCALE GENOMIC DNA]</scope>
    <source>
        <strain evidence="2 3">HannoverDv2000</strain>
    </source>
</reference>
<reference evidence="3" key="2">
    <citation type="journal article" date="2016" name="Sci. Rep.">
        <title>Dictyocaulus viviparus genome, variome and transcriptome elucidate lungworm biology and support future intervention.</title>
        <authorList>
            <person name="McNulty S.N."/>
            <person name="Strube C."/>
            <person name="Rosa B.A."/>
            <person name="Martin J.C."/>
            <person name="Tyagi R."/>
            <person name="Choi Y.J."/>
            <person name="Wang Q."/>
            <person name="Hallsworth Pepin K."/>
            <person name="Zhang X."/>
            <person name="Ozersky P."/>
            <person name="Wilson R.K."/>
            <person name="Sternberg P.W."/>
            <person name="Gasser R.B."/>
            <person name="Mitreva M."/>
        </authorList>
    </citation>
    <scope>NUCLEOTIDE SEQUENCE [LARGE SCALE GENOMIC DNA]</scope>
    <source>
        <strain evidence="3">HannoverDv2000</strain>
    </source>
</reference>
<evidence type="ECO:0000313" key="3">
    <source>
        <dbReference type="Proteomes" id="UP000053766"/>
    </source>
</evidence>
<accession>A0A0D8XBV2</accession>
<dbReference type="AlphaFoldDB" id="A0A0D8XBV2"/>
<dbReference type="OrthoDB" id="5811836at2759"/>
<dbReference type="Gene3D" id="3.75.10.10">
    <property type="entry name" value="L-arginine/glycine Amidinotransferase, Chain A"/>
    <property type="match status" value="1"/>
</dbReference>
<protein>
    <submittedName>
        <fullName evidence="2">Uncharacterized protein</fullName>
    </submittedName>
</protein>
<dbReference type="STRING" id="29172.A0A0D8XBV2"/>
<gene>
    <name evidence="2" type="ORF">DICVIV_11918</name>
</gene>
<keyword evidence="3" id="KW-1185">Reference proteome</keyword>
<feature type="transmembrane region" description="Helical" evidence="1">
    <location>
        <begin position="38"/>
        <end position="57"/>
    </location>
</feature>
<keyword evidence="1" id="KW-0472">Membrane</keyword>
<sequence length="182" mass="21019">MTISPFYNDIINYFEELGVSTSQHHHVYYLTSFDFFSVIQQLIWISCNLIYLSQILIDAKKNLRVQFGDEIYFKYYASFGLINKLLRFYHIDTALCPLNEELAVFYPHAFDPISQHNIRNETDVIAVNKVFKKKLLICIGMLTIFLSLSGVFISTISNSFRFVDMTEFMKSGGSAKCCTLAI</sequence>
<evidence type="ECO:0000256" key="1">
    <source>
        <dbReference type="SAM" id="Phobius"/>
    </source>
</evidence>
<proteinExistence type="predicted"/>
<keyword evidence="1" id="KW-1133">Transmembrane helix</keyword>
<keyword evidence="1" id="KW-0812">Transmembrane</keyword>
<name>A0A0D8XBV2_DICVI</name>
<feature type="transmembrane region" description="Helical" evidence="1">
    <location>
        <begin position="135"/>
        <end position="156"/>
    </location>
</feature>